<comment type="caution">
    <text evidence="5">The sequence shown here is derived from an EMBL/GenBank/DDBJ whole genome shotgun (WGS) entry which is preliminary data.</text>
</comment>
<dbReference type="Pfam" id="PF00881">
    <property type="entry name" value="Nitroreductase"/>
    <property type="match status" value="1"/>
</dbReference>
<evidence type="ECO:0000256" key="2">
    <source>
        <dbReference type="ARBA" id="ARBA00022643"/>
    </source>
</evidence>
<reference evidence="5 6" key="1">
    <citation type="submission" date="2017-04" db="EMBL/GenBank/DDBJ databases">
        <title>Novel microbial lineages endemic to geothermal iron-oxide mats fill important gaps in the evolutionary history of Archaea.</title>
        <authorList>
            <person name="Jay Z.J."/>
            <person name="Beam J.P."/>
            <person name="Dlakic M."/>
            <person name="Rusch D.B."/>
            <person name="Kozubal M.A."/>
            <person name="Inskeep W.P."/>
        </authorList>
    </citation>
    <scope>NUCLEOTIDE SEQUENCE [LARGE SCALE GENOMIC DNA]</scope>
    <source>
        <strain evidence="5">BE_D</strain>
    </source>
</reference>
<evidence type="ECO:0000313" key="6">
    <source>
        <dbReference type="Proteomes" id="UP000240569"/>
    </source>
</evidence>
<proteinExistence type="predicted"/>
<evidence type="ECO:0000256" key="3">
    <source>
        <dbReference type="ARBA" id="ARBA00023002"/>
    </source>
</evidence>
<dbReference type="InterPro" id="IPR050627">
    <property type="entry name" value="Nitroreductase/BluB"/>
</dbReference>
<evidence type="ECO:0000256" key="1">
    <source>
        <dbReference type="ARBA" id="ARBA00022630"/>
    </source>
</evidence>
<gene>
    <name evidence="5" type="ORF">B9Q02_11085</name>
</gene>
<protein>
    <recommendedName>
        <fullName evidence="4">Nitroreductase domain-containing protein</fullName>
    </recommendedName>
</protein>
<dbReference type="PANTHER" id="PTHR23026">
    <property type="entry name" value="NADPH NITROREDUCTASE"/>
    <property type="match status" value="1"/>
</dbReference>
<dbReference type="Gene3D" id="3.40.109.10">
    <property type="entry name" value="NADH Oxidase"/>
    <property type="match status" value="1"/>
</dbReference>
<dbReference type="Proteomes" id="UP000240569">
    <property type="component" value="Unassembled WGS sequence"/>
</dbReference>
<keyword evidence="2" id="KW-0288">FMN</keyword>
<sequence length="210" mass="23980">MDLYEAIRKRVACRAFTKQMVPKEKILKILEAGNMAPSPENYQPWEFIIIEDPKIREALTELKLESRRQVLKETYPNLNDEEIEKRVQGNKTALQTASYLIAVCYKDVDNPAETGNMKLSFSSIAAWTCISYMWLAATAEGLGMSPTFYSYHVYNKVKKLLGLPENYHLAAVIRIGYPAKKPLGRKKTVKPLKSKLHLNTFGNPYSLTME</sequence>
<organism evidence="5 6">
    <name type="scientific">Candidatus Marsarchaeota G1 archaeon BE_D</name>
    <dbReference type="NCBI Taxonomy" id="1978156"/>
    <lineage>
        <taxon>Archaea</taxon>
        <taxon>Candidatus Marsarchaeota</taxon>
        <taxon>Candidatus Marsarchaeota group 1</taxon>
    </lineage>
</organism>
<evidence type="ECO:0000259" key="4">
    <source>
        <dbReference type="Pfam" id="PF00881"/>
    </source>
</evidence>
<accession>A0A2R6A9B6</accession>
<evidence type="ECO:0000313" key="5">
    <source>
        <dbReference type="EMBL" id="PSN82927.1"/>
    </source>
</evidence>
<dbReference type="AlphaFoldDB" id="A0A2R6A9B6"/>
<dbReference type="EMBL" id="NEXD01000124">
    <property type="protein sequence ID" value="PSN82927.1"/>
    <property type="molecule type" value="Genomic_DNA"/>
</dbReference>
<name>A0A2R6A9B6_9ARCH</name>
<keyword evidence="3" id="KW-0560">Oxidoreductase</keyword>
<dbReference type="PANTHER" id="PTHR23026:SF90">
    <property type="entry name" value="IODOTYROSINE DEIODINASE 1"/>
    <property type="match status" value="1"/>
</dbReference>
<feature type="domain" description="Nitroreductase" evidence="4">
    <location>
        <begin position="7"/>
        <end position="177"/>
    </location>
</feature>
<dbReference type="InterPro" id="IPR000415">
    <property type="entry name" value="Nitroreductase-like"/>
</dbReference>
<keyword evidence="1" id="KW-0285">Flavoprotein</keyword>
<dbReference type="GO" id="GO:0016491">
    <property type="term" value="F:oxidoreductase activity"/>
    <property type="evidence" value="ECO:0007669"/>
    <property type="project" value="UniProtKB-KW"/>
</dbReference>
<dbReference type="SUPFAM" id="SSF55469">
    <property type="entry name" value="FMN-dependent nitroreductase-like"/>
    <property type="match status" value="1"/>
</dbReference>
<dbReference type="InterPro" id="IPR029479">
    <property type="entry name" value="Nitroreductase"/>
</dbReference>